<gene>
    <name evidence="2" type="ORF">FNH04_31360</name>
</gene>
<comment type="caution">
    <text evidence="2">The sequence shown here is derived from an EMBL/GenBank/DDBJ whole genome shotgun (WGS) entry which is preliminary data.</text>
</comment>
<evidence type="ECO:0000313" key="3">
    <source>
        <dbReference type="Proteomes" id="UP000326979"/>
    </source>
</evidence>
<proteinExistence type="predicted"/>
<accession>A0A5N8W9S1</accession>
<evidence type="ECO:0000313" key="2">
    <source>
        <dbReference type="EMBL" id="MPY44243.1"/>
    </source>
</evidence>
<dbReference type="AlphaFoldDB" id="A0A5N8W9S1"/>
<dbReference type="Proteomes" id="UP000326979">
    <property type="component" value="Unassembled WGS sequence"/>
</dbReference>
<keyword evidence="1" id="KW-0732">Signal</keyword>
<evidence type="ECO:0000256" key="1">
    <source>
        <dbReference type="SAM" id="SignalP"/>
    </source>
</evidence>
<dbReference type="OrthoDB" id="4331642at2"/>
<sequence>MRKILAAAATLGLAGLGVIVPATAAQASAACDTAWRNAASGYFYAYDYDSCSGTLGLDDDNDANWSDTSGSFQSGDNDDAQSILHKGTSGMAVKVYRHASYGGGHTCLKKSEYYMDDLTGHTYTDGSGVNVSISSHKWVWESDCGKFLNS</sequence>
<keyword evidence="3" id="KW-1185">Reference proteome</keyword>
<reference evidence="2 3" key="1">
    <citation type="submission" date="2019-07" db="EMBL/GenBank/DDBJ databases">
        <title>New species of Amycolatopsis and Streptomyces.</title>
        <authorList>
            <person name="Duangmal K."/>
            <person name="Teo W.F.A."/>
            <person name="Lipun K."/>
        </authorList>
    </citation>
    <scope>NUCLEOTIDE SEQUENCE [LARGE SCALE GENOMIC DNA]</scope>
    <source>
        <strain evidence="2 3">TISTR 2346</strain>
    </source>
</reference>
<dbReference type="PROSITE" id="PS51257">
    <property type="entry name" value="PROKAR_LIPOPROTEIN"/>
    <property type="match status" value="1"/>
</dbReference>
<feature type="signal peptide" evidence="1">
    <location>
        <begin position="1"/>
        <end position="24"/>
    </location>
</feature>
<evidence type="ECO:0008006" key="4">
    <source>
        <dbReference type="Google" id="ProtNLM"/>
    </source>
</evidence>
<feature type="chain" id="PRO_5024992898" description="Peptidase inhibitor family I36 protein" evidence="1">
    <location>
        <begin position="25"/>
        <end position="150"/>
    </location>
</feature>
<name>A0A5N8W9S1_9ACTN</name>
<dbReference type="RefSeq" id="WP_152789155.1">
    <property type="nucleotide sequence ID" value="NZ_BAABEQ010000003.1"/>
</dbReference>
<protein>
    <recommendedName>
        <fullName evidence="4">Peptidase inhibitor family I36 protein</fullName>
    </recommendedName>
</protein>
<dbReference type="EMBL" id="VJZE01000303">
    <property type="protein sequence ID" value="MPY44243.1"/>
    <property type="molecule type" value="Genomic_DNA"/>
</dbReference>
<organism evidence="2 3">
    <name type="scientific">Streptomyces phyllanthi</name>
    <dbReference type="NCBI Taxonomy" id="1803180"/>
    <lineage>
        <taxon>Bacteria</taxon>
        <taxon>Bacillati</taxon>
        <taxon>Actinomycetota</taxon>
        <taxon>Actinomycetes</taxon>
        <taxon>Kitasatosporales</taxon>
        <taxon>Streptomycetaceae</taxon>
        <taxon>Streptomyces</taxon>
    </lineage>
</organism>